<dbReference type="EMBL" id="BAABLD010000008">
    <property type="protein sequence ID" value="GAA5165511.1"/>
    <property type="molecule type" value="Genomic_DNA"/>
</dbReference>
<sequence length="146" mass="16251">MRAQAPERAEALQKGLVDIGQASAASGVSAKMIRHYEEIGLLPVVPRTAANYRLYAPQHVQTLRFIHRARALGFSMDEIRALLGLWQNRRRPSAAVRKIAQAHIEDLQQRIAQMQGMVDTLGHLVHCCHGDERPDCPILVDLAGED</sequence>
<dbReference type="InterPro" id="IPR047057">
    <property type="entry name" value="MerR_fam"/>
</dbReference>
<evidence type="ECO:0000256" key="5">
    <source>
        <dbReference type="ARBA" id="ARBA00023163"/>
    </source>
</evidence>
<protein>
    <submittedName>
        <fullName evidence="7">Cu(I)-responsive transcriptional regulator</fullName>
    </submittedName>
</protein>
<dbReference type="SUPFAM" id="SSF46955">
    <property type="entry name" value="Putative DNA-binding domain"/>
    <property type="match status" value="1"/>
</dbReference>
<dbReference type="Gene3D" id="1.10.1660.10">
    <property type="match status" value="1"/>
</dbReference>
<gene>
    <name evidence="7" type="primary">cueR</name>
    <name evidence="7" type="ORF">GCM10025770_21140</name>
</gene>
<dbReference type="Proteomes" id="UP001500547">
    <property type="component" value="Unassembled WGS sequence"/>
</dbReference>
<evidence type="ECO:0000259" key="6">
    <source>
        <dbReference type="PROSITE" id="PS50937"/>
    </source>
</evidence>
<dbReference type="InterPro" id="IPR015358">
    <property type="entry name" value="Tscrpt_reg_MerR_DNA-bd"/>
</dbReference>
<evidence type="ECO:0000256" key="2">
    <source>
        <dbReference type="ARBA" id="ARBA00022490"/>
    </source>
</evidence>
<dbReference type="PROSITE" id="PS00552">
    <property type="entry name" value="HTH_MERR_1"/>
    <property type="match status" value="1"/>
</dbReference>
<accession>A0ABP9QQK4</accession>
<organism evidence="7 8">
    <name type="scientific">Viridibacterium curvum</name>
    <dbReference type="NCBI Taxonomy" id="1101404"/>
    <lineage>
        <taxon>Bacteria</taxon>
        <taxon>Pseudomonadati</taxon>
        <taxon>Pseudomonadota</taxon>
        <taxon>Betaproteobacteria</taxon>
        <taxon>Rhodocyclales</taxon>
        <taxon>Rhodocyclaceae</taxon>
        <taxon>Viridibacterium</taxon>
    </lineage>
</organism>
<dbReference type="InterPro" id="IPR011789">
    <property type="entry name" value="CueR"/>
</dbReference>
<dbReference type="NCBIfam" id="TIGR02044">
    <property type="entry name" value="CueR"/>
    <property type="match status" value="1"/>
</dbReference>
<evidence type="ECO:0000313" key="7">
    <source>
        <dbReference type="EMBL" id="GAA5165511.1"/>
    </source>
</evidence>
<dbReference type="PRINTS" id="PR00040">
    <property type="entry name" value="HTHMERR"/>
</dbReference>
<dbReference type="CDD" id="cd01108">
    <property type="entry name" value="HTH_CueR"/>
    <property type="match status" value="1"/>
</dbReference>
<proteinExistence type="predicted"/>
<dbReference type="PANTHER" id="PTHR30204:SF94">
    <property type="entry name" value="HEAVY METAL-DEPENDENT TRANSCRIPTIONAL REGULATOR HI_0293-RELATED"/>
    <property type="match status" value="1"/>
</dbReference>
<comment type="subcellular location">
    <subcellularLocation>
        <location evidence="1">Cytoplasm</location>
    </subcellularLocation>
</comment>
<keyword evidence="5" id="KW-0804">Transcription</keyword>
<feature type="domain" description="HTH merR-type" evidence="6">
    <location>
        <begin position="19"/>
        <end position="85"/>
    </location>
</feature>
<dbReference type="SMART" id="SM00422">
    <property type="entry name" value="HTH_MERR"/>
    <property type="match status" value="1"/>
</dbReference>
<dbReference type="Pfam" id="PF09278">
    <property type="entry name" value="MerR-DNA-bind"/>
    <property type="match status" value="1"/>
</dbReference>
<keyword evidence="8" id="KW-1185">Reference proteome</keyword>
<dbReference type="PROSITE" id="PS50937">
    <property type="entry name" value="HTH_MERR_2"/>
    <property type="match status" value="1"/>
</dbReference>
<evidence type="ECO:0000256" key="4">
    <source>
        <dbReference type="ARBA" id="ARBA00023125"/>
    </source>
</evidence>
<keyword evidence="2" id="KW-0963">Cytoplasm</keyword>
<keyword evidence="3" id="KW-0805">Transcription regulation</keyword>
<dbReference type="InterPro" id="IPR000551">
    <property type="entry name" value="MerR-type_HTH_dom"/>
</dbReference>
<dbReference type="InterPro" id="IPR009061">
    <property type="entry name" value="DNA-bd_dom_put_sf"/>
</dbReference>
<evidence type="ECO:0000256" key="1">
    <source>
        <dbReference type="ARBA" id="ARBA00004496"/>
    </source>
</evidence>
<keyword evidence="4" id="KW-0238">DNA-binding</keyword>
<reference evidence="8" key="1">
    <citation type="journal article" date="2019" name="Int. J. Syst. Evol. Microbiol.">
        <title>The Global Catalogue of Microorganisms (GCM) 10K type strain sequencing project: providing services to taxonomists for standard genome sequencing and annotation.</title>
        <authorList>
            <consortium name="The Broad Institute Genomics Platform"/>
            <consortium name="The Broad Institute Genome Sequencing Center for Infectious Disease"/>
            <person name="Wu L."/>
            <person name="Ma J."/>
        </authorList>
    </citation>
    <scope>NUCLEOTIDE SEQUENCE [LARGE SCALE GENOMIC DNA]</scope>
    <source>
        <strain evidence="8">JCM 18715</strain>
    </source>
</reference>
<name>A0ABP9QQK4_9RHOO</name>
<dbReference type="Pfam" id="PF00376">
    <property type="entry name" value="MerR"/>
    <property type="match status" value="1"/>
</dbReference>
<evidence type="ECO:0000256" key="3">
    <source>
        <dbReference type="ARBA" id="ARBA00023015"/>
    </source>
</evidence>
<dbReference type="PANTHER" id="PTHR30204">
    <property type="entry name" value="REDOX-CYCLING DRUG-SENSING TRANSCRIPTIONAL ACTIVATOR SOXR"/>
    <property type="match status" value="1"/>
</dbReference>
<comment type="caution">
    <text evidence="7">The sequence shown here is derived from an EMBL/GenBank/DDBJ whole genome shotgun (WGS) entry which is preliminary data.</text>
</comment>
<evidence type="ECO:0000313" key="8">
    <source>
        <dbReference type="Proteomes" id="UP001500547"/>
    </source>
</evidence>
<dbReference type="RefSeq" id="WP_345532907.1">
    <property type="nucleotide sequence ID" value="NZ_BAABLD010000008.1"/>
</dbReference>